<dbReference type="Pfam" id="PF01805">
    <property type="entry name" value="Surp"/>
    <property type="match status" value="1"/>
</dbReference>
<evidence type="ECO:0000256" key="1">
    <source>
        <dbReference type="ARBA" id="ARBA00022664"/>
    </source>
</evidence>
<feature type="domain" description="C3H1-type" evidence="4">
    <location>
        <begin position="771"/>
        <end position="798"/>
    </location>
</feature>
<dbReference type="Gene3D" id="3.30.1370.210">
    <property type="match status" value="1"/>
</dbReference>
<feature type="domain" description="SURP motif" evidence="5">
    <location>
        <begin position="306"/>
        <end position="354"/>
    </location>
</feature>
<dbReference type="SUPFAM" id="SSF109905">
    <property type="entry name" value="Surp module (SWAP domain)"/>
    <property type="match status" value="1"/>
</dbReference>
<dbReference type="PROSITE" id="PS50103">
    <property type="entry name" value="ZF_C3H1"/>
    <property type="match status" value="1"/>
</dbReference>
<feature type="region of interest" description="Disordered" evidence="3">
    <location>
        <begin position="186"/>
        <end position="300"/>
    </location>
</feature>
<keyword evidence="2" id="KW-0863">Zinc-finger</keyword>
<dbReference type="InterPro" id="IPR000061">
    <property type="entry name" value="Surp"/>
</dbReference>
<dbReference type="PANTHER" id="PTHR36886">
    <property type="entry name" value="PROTEIN FRIGIDA-ESSENTIAL 1"/>
    <property type="match status" value="1"/>
</dbReference>
<dbReference type="GO" id="GO:0003723">
    <property type="term" value="F:RNA binding"/>
    <property type="evidence" value="ECO:0007669"/>
    <property type="project" value="InterPro"/>
</dbReference>
<feature type="compositionally biased region" description="Polar residues" evidence="3">
    <location>
        <begin position="1416"/>
        <end position="1429"/>
    </location>
</feature>
<evidence type="ECO:0000256" key="3">
    <source>
        <dbReference type="SAM" id="MobiDB-lite"/>
    </source>
</evidence>
<dbReference type="InterPro" id="IPR000571">
    <property type="entry name" value="Znf_CCCH"/>
</dbReference>
<feature type="compositionally biased region" description="Basic and acidic residues" evidence="3">
    <location>
        <begin position="794"/>
        <end position="813"/>
    </location>
</feature>
<feature type="region of interest" description="Disordered" evidence="3">
    <location>
        <begin position="840"/>
        <end position="882"/>
    </location>
</feature>
<feature type="compositionally biased region" description="Pro residues" evidence="3">
    <location>
        <begin position="67"/>
        <end position="76"/>
    </location>
</feature>
<dbReference type="GO" id="GO:0006397">
    <property type="term" value="P:mRNA processing"/>
    <property type="evidence" value="ECO:0007669"/>
    <property type="project" value="UniProtKB-KW"/>
</dbReference>
<feature type="compositionally biased region" description="Low complexity" evidence="3">
    <location>
        <begin position="1"/>
        <end position="15"/>
    </location>
</feature>
<evidence type="ECO:0000313" key="7">
    <source>
        <dbReference type="Proteomes" id="UP001168098"/>
    </source>
</evidence>
<evidence type="ECO:0000259" key="4">
    <source>
        <dbReference type="PROSITE" id="PS50103"/>
    </source>
</evidence>
<feature type="compositionally biased region" description="Pro residues" evidence="3">
    <location>
        <begin position="203"/>
        <end position="233"/>
    </location>
</feature>
<protein>
    <submittedName>
        <fullName evidence="6">Uncharacterized protein</fullName>
    </submittedName>
</protein>
<feature type="region of interest" description="Disordered" evidence="3">
    <location>
        <begin position="594"/>
        <end position="773"/>
    </location>
</feature>
<feature type="region of interest" description="Disordered" evidence="3">
    <location>
        <begin position="1190"/>
        <end position="1239"/>
    </location>
</feature>
<feature type="zinc finger region" description="C3H1-type" evidence="2">
    <location>
        <begin position="771"/>
        <end position="798"/>
    </location>
</feature>
<dbReference type="Gene3D" id="1.10.10.790">
    <property type="entry name" value="Surp module"/>
    <property type="match status" value="1"/>
</dbReference>
<dbReference type="PANTHER" id="PTHR36886:SF7">
    <property type="entry name" value="EXPRESSED PROTEIN"/>
    <property type="match status" value="1"/>
</dbReference>
<dbReference type="Proteomes" id="UP001168098">
    <property type="component" value="Unassembled WGS sequence"/>
</dbReference>
<feature type="region of interest" description="Disordered" evidence="3">
    <location>
        <begin position="1411"/>
        <end position="1437"/>
    </location>
</feature>
<organism evidence="6 7">
    <name type="scientific">Vitis rotundifolia</name>
    <name type="common">Muscadine grape</name>
    <dbReference type="NCBI Taxonomy" id="103349"/>
    <lineage>
        <taxon>Eukaryota</taxon>
        <taxon>Viridiplantae</taxon>
        <taxon>Streptophyta</taxon>
        <taxon>Embryophyta</taxon>
        <taxon>Tracheophyta</taxon>
        <taxon>Spermatophyta</taxon>
        <taxon>Magnoliopsida</taxon>
        <taxon>eudicotyledons</taxon>
        <taxon>Gunneridae</taxon>
        <taxon>Pentapetalae</taxon>
        <taxon>rosids</taxon>
        <taxon>Vitales</taxon>
        <taxon>Vitaceae</taxon>
        <taxon>Viteae</taxon>
        <taxon>Vitis</taxon>
    </lineage>
</organism>
<dbReference type="GO" id="GO:0008270">
    <property type="term" value="F:zinc ion binding"/>
    <property type="evidence" value="ECO:0007669"/>
    <property type="project" value="UniProtKB-KW"/>
</dbReference>
<keyword evidence="2" id="KW-0862">Zinc</keyword>
<feature type="region of interest" description="Disordered" evidence="3">
    <location>
        <begin position="386"/>
        <end position="417"/>
    </location>
</feature>
<feature type="compositionally biased region" description="Basic and acidic residues" evidence="3">
    <location>
        <begin position="260"/>
        <end position="270"/>
    </location>
</feature>
<comment type="caution">
    <text evidence="6">The sequence shown here is derived from an EMBL/GenBank/DDBJ whole genome shotgun (WGS) entry which is preliminary data.</text>
</comment>
<feature type="compositionally biased region" description="Polar residues" evidence="3">
    <location>
        <begin position="995"/>
        <end position="1013"/>
    </location>
</feature>
<keyword evidence="7" id="KW-1185">Reference proteome</keyword>
<dbReference type="InterPro" id="IPR052650">
    <property type="entry name" value="Zinc_finger_CCCH"/>
</dbReference>
<dbReference type="PROSITE" id="PS50128">
    <property type="entry name" value="SURP"/>
    <property type="match status" value="1"/>
</dbReference>
<name>A0AA39DCI6_VITRO</name>
<feature type="compositionally biased region" description="Basic and acidic residues" evidence="3">
    <location>
        <begin position="864"/>
        <end position="877"/>
    </location>
</feature>
<feature type="compositionally biased region" description="Pro residues" evidence="3">
    <location>
        <begin position="108"/>
        <end position="119"/>
    </location>
</feature>
<sequence>MYGQGNYGPQYGQGPPRAPMPPFQQRPPGPPPPFQQGPPPAAPPHASAPGVPMYQSGPPAPVQQSYMPPPPPPPPLVHGSAPVAHSYPAAQQNSQYPSHLGTQNAHHMPPPPALLPAPPFGQMRPEVLRPPPPPSVLPPPPSQGQTMYRAPVPPLPAGGVQGLQHIMPPAPPPNSNFFSAVPFGSFVHPIPGDTHMPPSMALLPPPPPPPPPPPSSPPPIPPSPPPPTSPLPPATSMAHHCDSASSYNRLSGPEVILNQSKDDRPMHDDSSNWEGGTGHGAISSEKSAMVDPLPPPKPTDERIVQKIEVLCQFIAKNGPDFEDKARKNESGNPEFEFLFGGEPGSEAAIAHDYFLWMKKKRALAIKAHERHKQRDSPLRPLEVESSVQPNLLMDPDASHSAADSDMEMEDDMSQPTKDEGIYHSFEGQTHENNELHVTQQLDAPQVSAEHILQKNAPIGNISSSGSLGLSGPGTGHDYSALGMSMSKVHCSVTNSVGAPECHLNSDFKKSATPLIDDLIPSSASAAASGIGFEKFPGQIIKGASPFRLLQDYASDDSTENGDVPCAEDVSPVTASPSVTADTGLHRDIKYNLDSGLGSEHSCRTERGFEPSSEPESPLDVKEVVKTSIATGTTDENVLIHENEAPISHGASDRDGHEKGAGGGVAIVPESGKSQKGMPPLKIDEFGRLVKEGASDSDSDDSRYARKRGKRGRSRSRSRSPPDRRRRRSPLRRKERRSRSRSWSPKKRRSRSKSPAFRRLGEYGGDKMKRDKGQMPTCFDFVRGRCYRGASCRYLHQDSSNRDGSRLHKDKEQYPEDPPNSNNINLCEGNKNIPVKISAQEHDENKTQPVQFSQDATDGSFCAPKDGDVNDEREENSARDSMQAVASDQHGKSGSCGDAAAHVLVMQEVQEGPAKAATHVLDNENFQVPEETHQPFSVDCFPSQRVTDADNLKLAGDTPQGTLFSSESKAIQQSQANLSIPALQNAAHESHHVDGSSMSGSSPDQMPTTFSNKLPASEPYAKKISSNPLHPGASSTSQSVSAEGFSSQSLAPRELSSPGSSAVDFPHHPSQLPPPPPFMQGVNAPHLPQPPRDYNLLPQTTNFPFQSASGESFSTYQASLSNQQSHFSITPNSSWTSMLPLPPPPPPPLSHFNDSAVNAVTVTAGVPLQYQQTHLPPRNEFISQSFAASHPTKLSTHSQPGEFQHRAYPPMQEPHLPPLQMEPKSLHLGNPSSQQFGGPSLVREDRFSQFPVQGLVPSSSFAQGSMYPQPISYLRGSPANKVQPFPVEDVPPGEILKSSSQIHTFSQQKQPPYDLSHSTSDGFSVHLGVPGKISSSMSRYPSDLLDRNQSSRLSDFGGSRISAHYNPYASTFEQPLSSKFSSNVFRQEKDTPYSNKYDMPFSLSHVPADEPGVGSLASRQTISSPNSATAGRQVLSRSGGDQYDPLFDSIEPSSNSFRKFDHVQKLEPTIDSDVMLRLGGSHKPLDVEENNKHKEVEAVAVTTSLENDEYGETADAEVGAVENGSPSSPIDIANTAAGEIEIDQIKSPGKSKKRKDSRSMKLFKVALADFVKEVLKPSWRQGNMSKEAFKTIVKKTVDKVSGAMKSHQIPKSQAKINHYIDSSQRKLTKLVMGYVDKYVKA</sequence>
<keyword evidence="1" id="KW-0507">mRNA processing</keyword>
<evidence type="ECO:0000313" key="6">
    <source>
        <dbReference type="EMBL" id="KAJ9677257.1"/>
    </source>
</evidence>
<accession>A0AA39DCI6</accession>
<feature type="region of interest" description="Disordered" evidence="3">
    <location>
        <begin position="793"/>
        <end position="826"/>
    </location>
</feature>
<feature type="compositionally biased region" description="Basic residues" evidence="3">
    <location>
        <begin position="704"/>
        <end position="751"/>
    </location>
</feature>
<dbReference type="InterPro" id="IPR035967">
    <property type="entry name" value="SWAP/Surp_sf"/>
</dbReference>
<feature type="region of interest" description="Disordered" evidence="3">
    <location>
        <begin position="1"/>
        <end position="174"/>
    </location>
</feature>
<keyword evidence="2" id="KW-0479">Metal-binding</keyword>
<proteinExistence type="predicted"/>
<dbReference type="SMART" id="SM00356">
    <property type="entry name" value="ZnF_C3H1"/>
    <property type="match status" value="1"/>
</dbReference>
<dbReference type="EMBL" id="JARBHA010000017">
    <property type="protein sequence ID" value="KAJ9677257.1"/>
    <property type="molecule type" value="Genomic_DNA"/>
</dbReference>
<evidence type="ECO:0000256" key="2">
    <source>
        <dbReference type="PROSITE-ProRule" id="PRU00723"/>
    </source>
</evidence>
<reference evidence="6 7" key="1">
    <citation type="journal article" date="2023" name="BMC Biotechnol.">
        <title>Vitis rotundifolia cv Carlos genome sequencing.</title>
        <authorList>
            <person name="Huff M."/>
            <person name="Hulse-Kemp A."/>
            <person name="Scheffler B."/>
            <person name="Youngblood R."/>
            <person name="Simpson S."/>
            <person name="Babiker E."/>
            <person name="Staton M."/>
        </authorList>
    </citation>
    <scope>NUCLEOTIDE SEQUENCE [LARGE SCALE GENOMIC DNA]</scope>
    <source>
        <tissue evidence="6">Leaf</tissue>
    </source>
</reference>
<gene>
    <name evidence="6" type="ORF">PVL29_022322</name>
</gene>
<feature type="compositionally biased region" description="Basic and acidic residues" evidence="3">
    <location>
        <begin position="758"/>
        <end position="772"/>
    </location>
</feature>
<feature type="compositionally biased region" description="Pro residues" evidence="3">
    <location>
        <begin position="16"/>
        <end position="43"/>
    </location>
</feature>
<evidence type="ECO:0000259" key="5">
    <source>
        <dbReference type="PROSITE" id="PS50128"/>
    </source>
</evidence>
<feature type="compositionally biased region" description="Polar residues" evidence="3">
    <location>
        <begin position="846"/>
        <end position="856"/>
    </location>
</feature>
<feature type="compositionally biased region" description="Polar residues" evidence="3">
    <location>
        <begin position="1190"/>
        <end position="1200"/>
    </location>
</feature>
<feature type="compositionally biased region" description="Pro residues" evidence="3">
    <location>
        <begin position="128"/>
        <end position="142"/>
    </location>
</feature>
<feature type="region of interest" description="Disordered" evidence="3">
    <location>
        <begin position="554"/>
        <end position="580"/>
    </location>
</feature>
<feature type="region of interest" description="Disordered" evidence="3">
    <location>
        <begin position="983"/>
        <end position="1091"/>
    </location>
</feature>
<feature type="compositionally biased region" description="Polar residues" evidence="3">
    <location>
        <begin position="89"/>
        <end position="105"/>
    </location>
</feature>
<feature type="compositionally biased region" description="Basic and acidic residues" evidence="3">
    <location>
        <begin position="681"/>
        <end position="703"/>
    </location>
</feature>
<feature type="compositionally biased region" description="Basic and acidic residues" evidence="3">
    <location>
        <begin position="650"/>
        <end position="659"/>
    </location>
</feature>
<feature type="compositionally biased region" description="Polar residues" evidence="3">
    <location>
        <begin position="1023"/>
        <end position="1049"/>
    </location>
</feature>